<dbReference type="InterPro" id="IPR008915">
    <property type="entry name" value="Peptidase_M50"/>
</dbReference>
<dbReference type="GO" id="GO:0046872">
    <property type="term" value="F:metal ion binding"/>
    <property type="evidence" value="ECO:0007669"/>
    <property type="project" value="UniProtKB-KW"/>
</dbReference>
<dbReference type="AlphaFoldDB" id="A0A9J6ZAD4"/>
<feature type="transmembrane region" description="Helical" evidence="12">
    <location>
        <begin position="14"/>
        <end position="40"/>
    </location>
</feature>
<gene>
    <name evidence="14" type="ORF">NAG76_13740</name>
</gene>
<evidence type="ECO:0000256" key="7">
    <source>
        <dbReference type="ARBA" id="ARBA00022801"/>
    </source>
</evidence>
<organism evidence="14 15">
    <name type="scientific">Candidatus Pristimantibacillus lignocellulolyticus</name>
    <dbReference type="NCBI Taxonomy" id="2994561"/>
    <lineage>
        <taxon>Bacteria</taxon>
        <taxon>Bacillati</taxon>
        <taxon>Bacillota</taxon>
        <taxon>Bacilli</taxon>
        <taxon>Bacillales</taxon>
        <taxon>Paenibacillaceae</taxon>
        <taxon>Candidatus Pristimantibacillus</taxon>
    </lineage>
</organism>
<evidence type="ECO:0000313" key="15">
    <source>
        <dbReference type="Proteomes" id="UP001056756"/>
    </source>
</evidence>
<evidence type="ECO:0000313" key="14">
    <source>
        <dbReference type="EMBL" id="URN92904.1"/>
    </source>
</evidence>
<evidence type="ECO:0000256" key="3">
    <source>
        <dbReference type="ARBA" id="ARBA00007931"/>
    </source>
</evidence>
<evidence type="ECO:0000256" key="12">
    <source>
        <dbReference type="SAM" id="Phobius"/>
    </source>
</evidence>
<comment type="cofactor">
    <cofactor evidence="1">
        <name>Zn(2+)</name>
        <dbReference type="ChEBI" id="CHEBI:29105"/>
    </cofactor>
</comment>
<keyword evidence="7" id="KW-0378">Hydrolase</keyword>
<evidence type="ECO:0000256" key="2">
    <source>
        <dbReference type="ARBA" id="ARBA00004141"/>
    </source>
</evidence>
<dbReference type="EMBL" id="CP097899">
    <property type="protein sequence ID" value="URN92904.1"/>
    <property type="molecule type" value="Genomic_DNA"/>
</dbReference>
<dbReference type="Pfam" id="PF02163">
    <property type="entry name" value="Peptidase_M50"/>
    <property type="match status" value="1"/>
</dbReference>
<evidence type="ECO:0000256" key="9">
    <source>
        <dbReference type="ARBA" id="ARBA00022989"/>
    </source>
</evidence>
<name>A0A9J6ZAD4_9BACL</name>
<keyword evidence="9 12" id="KW-1133">Transmembrane helix</keyword>
<feature type="transmembrane region" description="Helical" evidence="12">
    <location>
        <begin position="153"/>
        <end position="177"/>
    </location>
</feature>
<dbReference type="GO" id="GO:0006508">
    <property type="term" value="P:proteolysis"/>
    <property type="evidence" value="ECO:0007669"/>
    <property type="project" value="UniProtKB-KW"/>
</dbReference>
<evidence type="ECO:0000256" key="6">
    <source>
        <dbReference type="ARBA" id="ARBA00022723"/>
    </source>
</evidence>
<keyword evidence="11 12" id="KW-0472">Membrane</keyword>
<evidence type="ECO:0000256" key="11">
    <source>
        <dbReference type="ARBA" id="ARBA00023136"/>
    </source>
</evidence>
<dbReference type="PANTHER" id="PTHR39188">
    <property type="entry name" value="MEMBRANE-ASSOCIATED ZINC METALLOPROTEASE M50B"/>
    <property type="match status" value="1"/>
</dbReference>
<keyword evidence="8" id="KW-0862">Zinc</keyword>
<feature type="domain" description="Peptidase M50" evidence="13">
    <location>
        <begin position="31"/>
        <end position="103"/>
    </location>
</feature>
<sequence length="293" mass="33680">MNKWLQIKWSLHPLFIMILLASTLTGYFLELIILFLLVIVHELGHIVMAFSVGWRVKSVKLLPFGGVVEVDEGNGASAKDEWLVAIAGPMQNIWMAAFAWVMGDLGLWSLEWTNYLIKANLWLAAFNMMPILPLDGGKIVLAMLSYRFQFFDVLLWTARMSIVCSVILIGYAIFPVFQNFQGIKLNELMIGIFLFYSNVTYHRHVPFLFYRFLLFRSKRVEQLEVAGARVVPILAQSQQSLYEVFKRFKREQLHLLCVVDGVSRGVKLYSEQETLQYSSDGSNLHRAVGELFR</sequence>
<dbReference type="KEGG" id="plig:NAG76_13740"/>
<evidence type="ECO:0000256" key="8">
    <source>
        <dbReference type="ARBA" id="ARBA00022833"/>
    </source>
</evidence>
<comment type="subcellular location">
    <subcellularLocation>
        <location evidence="2">Membrane</location>
        <topology evidence="2">Multi-pass membrane protein</topology>
    </subcellularLocation>
</comment>
<feature type="transmembrane region" description="Helical" evidence="12">
    <location>
        <begin position="121"/>
        <end position="141"/>
    </location>
</feature>
<feature type="transmembrane region" description="Helical" evidence="12">
    <location>
        <begin position="189"/>
        <end position="210"/>
    </location>
</feature>
<dbReference type="GO" id="GO:0008237">
    <property type="term" value="F:metallopeptidase activity"/>
    <property type="evidence" value="ECO:0007669"/>
    <property type="project" value="UniProtKB-KW"/>
</dbReference>
<proteinExistence type="inferred from homology"/>
<evidence type="ECO:0000256" key="5">
    <source>
        <dbReference type="ARBA" id="ARBA00022692"/>
    </source>
</evidence>
<keyword evidence="5 12" id="KW-0812">Transmembrane</keyword>
<dbReference type="GO" id="GO:0016020">
    <property type="term" value="C:membrane"/>
    <property type="evidence" value="ECO:0007669"/>
    <property type="project" value="UniProtKB-SubCell"/>
</dbReference>
<feature type="transmembrane region" description="Helical" evidence="12">
    <location>
        <begin position="82"/>
        <end position="101"/>
    </location>
</feature>
<comment type="similarity">
    <text evidence="3">Belongs to the peptidase M50B family.</text>
</comment>
<evidence type="ECO:0000256" key="10">
    <source>
        <dbReference type="ARBA" id="ARBA00023049"/>
    </source>
</evidence>
<accession>A0A9J6ZAD4</accession>
<dbReference type="Proteomes" id="UP001056756">
    <property type="component" value="Chromosome"/>
</dbReference>
<keyword evidence="4 14" id="KW-0645">Protease</keyword>
<keyword evidence="6" id="KW-0479">Metal-binding</keyword>
<keyword evidence="10" id="KW-0482">Metalloprotease</keyword>
<dbReference type="PANTHER" id="PTHR39188:SF3">
    <property type="entry name" value="STAGE IV SPORULATION PROTEIN FB"/>
    <property type="match status" value="1"/>
</dbReference>
<evidence type="ECO:0000256" key="1">
    <source>
        <dbReference type="ARBA" id="ARBA00001947"/>
    </source>
</evidence>
<protein>
    <submittedName>
        <fullName evidence="14">Site-2 protease family protein</fullName>
    </submittedName>
</protein>
<evidence type="ECO:0000256" key="4">
    <source>
        <dbReference type="ARBA" id="ARBA00022670"/>
    </source>
</evidence>
<evidence type="ECO:0000259" key="13">
    <source>
        <dbReference type="Pfam" id="PF02163"/>
    </source>
</evidence>
<reference evidence="14" key="1">
    <citation type="submission" date="2022-05" db="EMBL/GenBank/DDBJ databases">
        <title>Novel bacterial taxa in a minimal lignocellulolytic consortium and its capacity to transform plastics disclosed by genome-resolved metagenomics.</title>
        <authorList>
            <person name="Rodriguez C.A.D."/>
            <person name="Diaz-Garcia L."/>
            <person name="Herrera K."/>
            <person name="Tarazona N.A."/>
            <person name="Sproer C."/>
            <person name="Overmann J."/>
            <person name="Jimenez D.J."/>
        </authorList>
    </citation>
    <scope>NUCLEOTIDE SEQUENCE</scope>
    <source>
        <strain evidence="14">MAG5</strain>
    </source>
</reference>